<dbReference type="OrthoDB" id="77591at2157"/>
<gene>
    <name evidence="2" type="ordered locus">mru_0904</name>
</gene>
<dbReference type="InterPro" id="IPR019734">
    <property type="entry name" value="TPR_rpt"/>
</dbReference>
<evidence type="ECO:0000313" key="3">
    <source>
        <dbReference type="Proteomes" id="UP000008680"/>
    </source>
</evidence>
<keyword evidence="3" id="KW-1185">Reference proteome</keyword>
<keyword evidence="1" id="KW-0802">TPR repeat</keyword>
<dbReference type="PATRIC" id="fig|634498.28.peg.905"/>
<dbReference type="Gene3D" id="1.25.40.10">
    <property type="entry name" value="Tetratricopeptide repeat domain"/>
    <property type="match status" value="1"/>
</dbReference>
<dbReference type="InterPro" id="IPR011990">
    <property type="entry name" value="TPR-like_helical_dom_sf"/>
</dbReference>
<dbReference type="eggNOG" id="arCOG03042">
    <property type="taxonomic scope" value="Archaea"/>
</dbReference>
<name>D3E2J4_METRM</name>
<dbReference type="RefSeq" id="WP_012955706.1">
    <property type="nucleotide sequence ID" value="NC_013790.1"/>
</dbReference>
<dbReference type="EMBL" id="CP001719">
    <property type="protein sequence ID" value="ADC46755.1"/>
    <property type="molecule type" value="Genomic_DNA"/>
</dbReference>
<dbReference type="AlphaFoldDB" id="D3E2J4"/>
<dbReference type="KEGG" id="mru:mru_0904"/>
<dbReference type="HOGENOM" id="CLU_965095_0_0_2"/>
<evidence type="ECO:0000313" key="2">
    <source>
        <dbReference type="EMBL" id="ADC46755.1"/>
    </source>
</evidence>
<protein>
    <submittedName>
        <fullName evidence="2">Uncharacterized protein</fullName>
    </submittedName>
</protein>
<dbReference type="Proteomes" id="UP000008680">
    <property type="component" value="Chromosome"/>
</dbReference>
<dbReference type="SUPFAM" id="SSF48452">
    <property type="entry name" value="TPR-like"/>
    <property type="match status" value="1"/>
</dbReference>
<proteinExistence type="predicted"/>
<organism evidence="2 3">
    <name type="scientific">Methanobrevibacter ruminantium (strain ATCC 35063 / DSM 1093 / JCM 13430 / OCM 146 / M1)</name>
    <name type="common">Methanobacterium ruminantium</name>
    <dbReference type="NCBI Taxonomy" id="634498"/>
    <lineage>
        <taxon>Archaea</taxon>
        <taxon>Methanobacteriati</taxon>
        <taxon>Methanobacteriota</taxon>
        <taxon>Methanomada group</taxon>
        <taxon>Methanobacteria</taxon>
        <taxon>Methanobacteriales</taxon>
        <taxon>Methanobacteriaceae</taxon>
        <taxon>Methanobrevibacter</taxon>
    </lineage>
</organism>
<feature type="repeat" description="TPR" evidence="1">
    <location>
        <begin position="74"/>
        <end position="107"/>
    </location>
</feature>
<dbReference type="GeneID" id="8770555"/>
<dbReference type="PROSITE" id="PS50005">
    <property type="entry name" value="TPR"/>
    <property type="match status" value="1"/>
</dbReference>
<sequence length="288" mass="33606">MEIKSIPQVIKEIQELVDKEDYESAYNIAKDNVDLNKEYTEGEYVFKNLLEELLFQVLIQKEIKKKIPMILDYSSLYSNYGEVLIQLDKIDDAKKSFELSRNYNPINIKANFGLGDLYKMENKLNEFYKLAIESFKIAYYPKDLAKSFRNLSYYFLKIAKEENADENLKIAIHLKKISKDYDDESELAKTELDEINGIISNFDKETVEALESTDLKECRNELKSKGLPYEAGIEIITICKNLGFQLDEAKKVVPALYYFNIAYDLTKDPDIKLVIDDLNEKVERRLDE</sequence>
<reference evidence="2 3" key="1">
    <citation type="journal article" date="2010" name="PLoS ONE">
        <title>The genome sequence of the rumen methanogen Methanobrevibacter ruminantium reveals new possibilities for controlling ruminant methane emissions.</title>
        <authorList>
            <person name="Leahy S.C."/>
            <person name="Kelly W.J."/>
            <person name="Altermann E."/>
            <person name="Ronimus R.S."/>
            <person name="Yeoman C.J."/>
            <person name="Pacheco D.M."/>
            <person name="Li D."/>
            <person name="Kong Z."/>
            <person name="McTavish S."/>
            <person name="Sang C."/>
            <person name="Lambie S.C."/>
            <person name="Janssen P.H."/>
            <person name="Dey D."/>
            <person name="Attwood G.T."/>
        </authorList>
    </citation>
    <scope>NUCLEOTIDE SEQUENCE [LARGE SCALE GENOMIC DNA]</scope>
    <source>
        <strain evidence="3">ATCC 35063 / DSM 1093 / JCM 13430 / OCM 146 / M1</strain>
    </source>
</reference>
<accession>D3E2J4</accession>
<evidence type="ECO:0000256" key="1">
    <source>
        <dbReference type="PROSITE-ProRule" id="PRU00339"/>
    </source>
</evidence>